<dbReference type="SMART" id="SM00204">
    <property type="entry name" value="TGFB"/>
    <property type="match status" value="1"/>
</dbReference>
<dbReference type="KEGG" id="xla:108706296"/>
<keyword evidence="15" id="KW-1185">Reference proteome</keyword>
<keyword evidence="9" id="KW-1015">Disulfide bond</keyword>
<dbReference type="Bgee" id="108706296">
    <property type="expression patterns" value="Expressed in lung and 1 other cell type or tissue"/>
</dbReference>
<evidence type="ECO:0000256" key="3">
    <source>
        <dbReference type="ARBA" id="ARBA00022514"/>
    </source>
</evidence>
<dbReference type="PANTHER" id="PTHR11848">
    <property type="entry name" value="TGF-BETA FAMILY"/>
    <property type="match status" value="1"/>
</dbReference>
<dbReference type="InterPro" id="IPR029034">
    <property type="entry name" value="Cystine-knot_cytokine"/>
</dbReference>
<proteinExistence type="inferred from homology"/>
<dbReference type="InterPro" id="IPR015615">
    <property type="entry name" value="TGF-beta-rel"/>
</dbReference>
<sequence length="377" mass="43613">MCCKNTMQISCWKVRCTALCFTYLFISGVQLRPFVEKEKKMQLEAVKKGILDHLGLNSPPVIREKLDLDEIRKMYSLYQEKLMELRGNMSKDGIPERIVHLLTPTLQKKTLMARKLEIQQESNSHRYNLVFSRTQTFHQELSVMRAELKLCKNILSTLKTVESNSTTQPMVNIYKVIESNERDGKEEHKLLDSKPLDKETLMLNVASAVQQWVASSEKCLRLELVIPTDFSFVTNDSKQKEKNDDLILEVETQERTHSNIRKSRSLPADEECKKSEKKCCRKSLRVSFKEIGWSDWIIVPETYTMHFCDGSCPHNYKPASMHAQIKYRMHHISNGATPAPCCVPASYEPMVLMHYNTEGKLTLTPFEDMIVRKCHCA</sequence>
<evidence type="ECO:0000256" key="12">
    <source>
        <dbReference type="ARBA" id="ARBA00068934"/>
    </source>
</evidence>
<keyword evidence="4" id="KW-0964">Secreted</keyword>
<dbReference type="InterPro" id="IPR001111">
    <property type="entry name" value="TGF-b_propeptide"/>
</dbReference>
<dbReference type="RefSeq" id="XP_018098333.1">
    <property type="nucleotide sequence ID" value="XM_018242844.2"/>
</dbReference>
<dbReference type="AlphaFoldDB" id="A0A1L8HNP6"/>
<dbReference type="Gene3D" id="2.60.120.970">
    <property type="match status" value="1"/>
</dbReference>
<dbReference type="PROSITE" id="PS00250">
    <property type="entry name" value="TGF_BETA_1"/>
    <property type="match status" value="1"/>
</dbReference>
<dbReference type="GO" id="GO:0007178">
    <property type="term" value="P:cell surface receptor protein serine/threonine kinase signaling pathway"/>
    <property type="evidence" value="ECO:0000318"/>
    <property type="project" value="GO_Central"/>
</dbReference>
<dbReference type="SUPFAM" id="SSF57501">
    <property type="entry name" value="Cystine-knot cytokines"/>
    <property type="match status" value="1"/>
</dbReference>
<evidence type="ECO:0000256" key="13">
    <source>
        <dbReference type="RuleBase" id="RU000354"/>
    </source>
</evidence>
<dbReference type="Pfam" id="PF00019">
    <property type="entry name" value="TGF_beta"/>
    <property type="match status" value="1"/>
</dbReference>
<evidence type="ECO:0000259" key="14">
    <source>
        <dbReference type="PROSITE" id="PS51362"/>
    </source>
</evidence>
<evidence type="ECO:0000256" key="10">
    <source>
        <dbReference type="ARBA" id="ARBA00023180"/>
    </source>
</evidence>
<dbReference type="PRINTS" id="PR00669">
    <property type="entry name" value="INHIBINA"/>
</dbReference>
<keyword evidence="8 13" id="KW-0339">Growth factor</keyword>
<evidence type="ECO:0000256" key="9">
    <source>
        <dbReference type="ARBA" id="ARBA00023157"/>
    </source>
</evidence>
<reference evidence="16" key="1">
    <citation type="submission" date="2025-08" db="UniProtKB">
        <authorList>
            <consortium name="RefSeq"/>
        </authorList>
    </citation>
    <scope>IDENTIFICATION</scope>
    <source>
        <strain evidence="16">J_2021</strain>
        <tissue evidence="16">Erythrocytes</tissue>
    </source>
</reference>
<dbReference type="InterPro" id="IPR001839">
    <property type="entry name" value="TGF-b_C"/>
</dbReference>
<keyword evidence="10" id="KW-0325">Glycoprotein</keyword>
<dbReference type="CTD" id="108706296"/>
<feature type="domain" description="TGF-beta family profile" evidence="14">
    <location>
        <begin position="261"/>
        <end position="377"/>
    </location>
</feature>
<comment type="subunit">
    <text evidence="11">Homodimer; disulfide-linked. Interacts with GFRAL and RET; ligand of GFRAL, which mediates GDF15 internalization and cellular signaling through interaction with RET via the formation of a 2:2:2 ternary complex composed of GDF15, GFRAL and RET.</text>
</comment>
<evidence type="ECO:0000256" key="5">
    <source>
        <dbReference type="ARBA" id="ARBA00022685"/>
    </source>
</evidence>
<dbReference type="CDD" id="cd19376">
    <property type="entry name" value="TGF_beta_GDF15"/>
    <property type="match status" value="1"/>
</dbReference>
<dbReference type="GeneID" id="108706296"/>
<dbReference type="OMA" id="EYTMHFC"/>
<keyword evidence="3" id="KW-0202">Cytokine</keyword>
<dbReference type="Gene3D" id="2.10.90.10">
    <property type="entry name" value="Cystine-knot cytokines"/>
    <property type="match status" value="1"/>
</dbReference>
<dbReference type="PROSITE" id="PS51362">
    <property type="entry name" value="TGF_BETA_2"/>
    <property type="match status" value="1"/>
</dbReference>
<keyword evidence="5" id="KW-0165">Cleavage on pair of basic residues</keyword>
<organism evidence="15 16">
    <name type="scientific">Xenopus laevis</name>
    <name type="common">African clawed frog</name>
    <dbReference type="NCBI Taxonomy" id="8355"/>
    <lineage>
        <taxon>Eukaryota</taxon>
        <taxon>Metazoa</taxon>
        <taxon>Chordata</taxon>
        <taxon>Craniata</taxon>
        <taxon>Vertebrata</taxon>
        <taxon>Euteleostomi</taxon>
        <taxon>Amphibia</taxon>
        <taxon>Batrachia</taxon>
        <taxon>Anura</taxon>
        <taxon>Pipoidea</taxon>
        <taxon>Pipidae</taxon>
        <taxon>Xenopodinae</taxon>
        <taxon>Xenopus</taxon>
        <taxon>Xenopus</taxon>
    </lineage>
</organism>
<keyword evidence="6" id="KW-0372">Hormone</keyword>
<evidence type="ECO:0000256" key="7">
    <source>
        <dbReference type="ARBA" id="ARBA00022729"/>
    </source>
</evidence>
<dbReference type="AGR" id="Xenbase:XB-GENE-17338502"/>
<dbReference type="PANTHER" id="PTHR11848:SF78">
    <property type="entry name" value="GROWTH_DIFFERENTIATION FACTOR 15"/>
    <property type="match status" value="1"/>
</dbReference>
<dbReference type="FunFam" id="2.10.90.10:FF:000039">
    <property type="entry name" value="growth/differentiation factor 15"/>
    <property type="match status" value="1"/>
</dbReference>
<dbReference type="Pfam" id="PF00688">
    <property type="entry name" value="TGFb_propeptide"/>
    <property type="match status" value="1"/>
</dbReference>
<evidence type="ECO:0000256" key="2">
    <source>
        <dbReference type="ARBA" id="ARBA00006656"/>
    </source>
</evidence>
<comment type="similarity">
    <text evidence="2 13">Belongs to the TGF-beta family.</text>
</comment>
<evidence type="ECO:0000256" key="4">
    <source>
        <dbReference type="ARBA" id="ARBA00022525"/>
    </source>
</evidence>
<evidence type="ECO:0000313" key="17">
    <source>
        <dbReference type="Xenbase" id="XB-GENE-17338502"/>
    </source>
</evidence>
<dbReference type="GO" id="GO:0008083">
    <property type="term" value="F:growth factor activity"/>
    <property type="evidence" value="ECO:0007669"/>
    <property type="project" value="UniProtKB-KW"/>
</dbReference>
<dbReference type="OrthoDB" id="10030979at2759"/>
<keyword evidence="7" id="KW-0732">Signal</keyword>
<gene>
    <name evidence="16 17" type="primary">gdf15.S</name>
</gene>
<evidence type="ECO:0000256" key="8">
    <source>
        <dbReference type="ARBA" id="ARBA00023030"/>
    </source>
</evidence>
<protein>
    <recommendedName>
        <fullName evidence="12">Growth/differentiation factor 15</fullName>
    </recommendedName>
</protein>
<dbReference type="STRING" id="8355.A0A1L8HNP6"/>
<name>A0A1L8HNP6_XENLA</name>
<evidence type="ECO:0000313" key="16">
    <source>
        <dbReference type="RefSeq" id="XP_018098333.1"/>
    </source>
</evidence>
<dbReference type="InterPro" id="IPR017948">
    <property type="entry name" value="TGFb_CS"/>
</dbReference>
<comment type="subcellular location">
    <subcellularLocation>
        <location evidence="1">Secreted</location>
    </subcellularLocation>
</comment>
<dbReference type="Xenbase" id="XB-GENE-17338502">
    <property type="gene designation" value="gdf15.S"/>
</dbReference>
<dbReference type="GO" id="GO:0005125">
    <property type="term" value="F:cytokine activity"/>
    <property type="evidence" value="ECO:0000318"/>
    <property type="project" value="GO_Central"/>
</dbReference>
<dbReference type="Proteomes" id="UP000186698">
    <property type="component" value="Chromosome 1S"/>
</dbReference>
<evidence type="ECO:0000256" key="1">
    <source>
        <dbReference type="ARBA" id="ARBA00004613"/>
    </source>
</evidence>
<dbReference type="GO" id="GO:0005179">
    <property type="term" value="F:hormone activity"/>
    <property type="evidence" value="ECO:0007669"/>
    <property type="project" value="UniProtKB-KW"/>
</dbReference>
<evidence type="ECO:0000313" key="15">
    <source>
        <dbReference type="Proteomes" id="UP000186698"/>
    </source>
</evidence>
<evidence type="ECO:0000256" key="6">
    <source>
        <dbReference type="ARBA" id="ARBA00022702"/>
    </source>
</evidence>
<dbReference type="PaxDb" id="8355-A0A1L8HNP6"/>
<evidence type="ECO:0000256" key="11">
    <source>
        <dbReference type="ARBA" id="ARBA00063341"/>
    </source>
</evidence>
<dbReference type="GO" id="GO:0005615">
    <property type="term" value="C:extracellular space"/>
    <property type="evidence" value="ECO:0000318"/>
    <property type="project" value="GO_Central"/>
</dbReference>
<accession>A0A1L8HNP6</accession>